<comment type="caution">
    <text evidence="1">The sequence shown here is derived from an EMBL/GenBank/DDBJ whole genome shotgun (WGS) entry which is preliminary data.</text>
</comment>
<dbReference type="SUPFAM" id="SSF52821">
    <property type="entry name" value="Rhodanese/Cell cycle control phosphatase"/>
    <property type="match status" value="1"/>
</dbReference>
<dbReference type="AlphaFoldDB" id="A0A9X3WQ99"/>
<proteinExistence type="predicted"/>
<dbReference type="InterPro" id="IPR036873">
    <property type="entry name" value="Rhodanese-like_dom_sf"/>
</dbReference>
<keyword evidence="2" id="KW-1185">Reference proteome</keyword>
<organism evidence="1 2">
    <name type="scientific">Terrihalobacillus insolitus</name>
    <dbReference type="NCBI Taxonomy" id="2950438"/>
    <lineage>
        <taxon>Bacteria</taxon>
        <taxon>Bacillati</taxon>
        <taxon>Bacillota</taxon>
        <taxon>Bacilli</taxon>
        <taxon>Bacillales</taxon>
        <taxon>Bacillaceae</taxon>
        <taxon>Terrihalobacillus</taxon>
    </lineage>
</organism>
<name>A0A9X3WQ99_9BACI</name>
<accession>A0A9X3WQ99</accession>
<dbReference type="EMBL" id="JAMQKB010000002">
    <property type="protein sequence ID" value="MDC3423830.1"/>
    <property type="molecule type" value="Genomic_DNA"/>
</dbReference>
<dbReference type="Proteomes" id="UP001145050">
    <property type="component" value="Unassembled WGS sequence"/>
</dbReference>
<gene>
    <name evidence="1" type="ORF">NC797_04810</name>
</gene>
<evidence type="ECO:0000313" key="2">
    <source>
        <dbReference type="Proteomes" id="UP001145050"/>
    </source>
</evidence>
<protein>
    <submittedName>
        <fullName evidence="1">Sulfurtransferase</fullName>
    </submittedName>
</protein>
<sequence length="124" mass="14614">MFLLISGLLVAFLYLLYQRYFPVYRVKCVDIERETIHDDITLLDIRDFNVADRMPVSNAINLPQAHLNRYYKKIKSQEVIVIVPDLLSLNFSVRYLRKKGFKVIGYYMIETGKEFSLERCGCSH</sequence>
<dbReference type="RefSeq" id="WP_272435589.1">
    <property type="nucleotide sequence ID" value="NZ_JAMQKB010000002.1"/>
</dbReference>
<reference evidence="1" key="1">
    <citation type="submission" date="2022-06" db="EMBL/GenBank/DDBJ databases">
        <title>Aquibacillus sp. a new bacterium isolated from soil saline samples.</title>
        <authorList>
            <person name="Galisteo C."/>
            <person name="De La Haba R."/>
            <person name="Sanchez-Porro C."/>
            <person name="Ventosa A."/>
        </authorList>
    </citation>
    <scope>NUCLEOTIDE SEQUENCE</scope>
    <source>
        <strain evidence="1">3ASR75-11</strain>
    </source>
</reference>
<evidence type="ECO:0000313" key="1">
    <source>
        <dbReference type="EMBL" id="MDC3423830.1"/>
    </source>
</evidence>